<accession>A0ABD3NL12</accession>
<proteinExistence type="predicted"/>
<dbReference type="InterPro" id="IPR053159">
    <property type="entry name" value="Hybrid_Histidine_Kinase"/>
</dbReference>
<evidence type="ECO:0008006" key="4">
    <source>
        <dbReference type="Google" id="ProtNLM"/>
    </source>
</evidence>
<gene>
    <name evidence="2" type="ORF">ACHAWO_013228</name>
</gene>
<organism evidence="2 3">
    <name type="scientific">Cyclotella atomus</name>
    <dbReference type="NCBI Taxonomy" id="382360"/>
    <lineage>
        <taxon>Eukaryota</taxon>
        <taxon>Sar</taxon>
        <taxon>Stramenopiles</taxon>
        <taxon>Ochrophyta</taxon>
        <taxon>Bacillariophyta</taxon>
        <taxon>Coscinodiscophyceae</taxon>
        <taxon>Thalassiosirophycidae</taxon>
        <taxon>Stephanodiscales</taxon>
        <taxon>Stephanodiscaceae</taxon>
        <taxon>Cyclotella</taxon>
    </lineage>
</organism>
<dbReference type="AlphaFoldDB" id="A0ABD3NL12"/>
<dbReference type="PANTHER" id="PTHR43642:SF1">
    <property type="entry name" value="HYBRID SIGNAL TRANSDUCTION HISTIDINE KINASE G"/>
    <property type="match status" value="1"/>
</dbReference>
<dbReference type="PANTHER" id="PTHR43642">
    <property type="entry name" value="HYBRID SIGNAL TRANSDUCTION HISTIDINE KINASE G"/>
    <property type="match status" value="1"/>
</dbReference>
<evidence type="ECO:0000313" key="2">
    <source>
        <dbReference type="EMBL" id="KAL3776567.1"/>
    </source>
</evidence>
<comment type="caution">
    <text evidence="2">The sequence shown here is derived from an EMBL/GenBank/DDBJ whole genome shotgun (WGS) entry which is preliminary data.</text>
</comment>
<dbReference type="Proteomes" id="UP001530400">
    <property type="component" value="Unassembled WGS sequence"/>
</dbReference>
<name>A0ABD3NL12_9STRA</name>
<feature type="region of interest" description="Disordered" evidence="1">
    <location>
        <begin position="207"/>
        <end position="242"/>
    </location>
</feature>
<dbReference type="EMBL" id="JALLPJ020001093">
    <property type="protein sequence ID" value="KAL3776567.1"/>
    <property type="molecule type" value="Genomic_DNA"/>
</dbReference>
<evidence type="ECO:0000313" key="3">
    <source>
        <dbReference type="Proteomes" id="UP001530400"/>
    </source>
</evidence>
<reference evidence="2 3" key="1">
    <citation type="submission" date="2024-10" db="EMBL/GenBank/DDBJ databases">
        <title>Updated reference genomes for cyclostephanoid diatoms.</title>
        <authorList>
            <person name="Roberts W.R."/>
            <person name="Alverson A.J."/>
        </authorList>
    </citation>
    <scope>NUCLEOTIDE SEQUENCE [LARGE SCALE GENOMIC DNA]</scope>
    <source>
        <strain evidence="2 3">AJA010-31</strain>
    </source>
</reference>
<dbReference type="InterPro" id="IPR027417">
    <property type="entry name" value="P-loop_NTPase"/>
</dbReference>
<evidence type="ECO:0000256" key="1">
    <source>
        <dbReference type="SAM" id="MobiDB-lite"/>
    </source>
</evidence>
<keyword evidence="3" id="KW-1185">Reference proteome</keyword>
<feature type="region of interest" description="Disordered" evidence="1">
    <location>
        <begin position="59"/>
        <end position="142"/>
    </location>
</feature>
<protein>
    <recommendedName>
        <fullName evidence="4">Orc1-like AAA ATPase domain-containing protein</fullName>
    </recommendedName>
</protein>
<dbReference type="SUPFAM" id="SSF52540">
    <property type="entry name" value="P-loop containing nucleoside triphosphate hydrolases"/>
    <property type="match status" value="1"/>
</dbReference>
<sequence length="1266" mass="142448">MKSTTKAPQSVPKPDPKACLDYYVKPIFNQSKQLRGRDRELQILQSRFRRLMDNGEAIDAHQPLGDSDAENNAQDADRKVPPEFNSAADDDTSECSTELFKHSDSLQGDSLIKDSDSISSTDPKSQTKIKQPKPAPHLRHSIKQTSDISIQYESTLLCQAPHTRECIFLYGPQGMGKRSLARHALENLAKERGGWFLTGEFERDYFGKGGGRSRRRSNSEGGNKRGVRFSDEKSDDDDALSTSSGIPLSGLIGVCKEICAKLLELRRAESAANTSASEKRSRRSSVTFNMSHLFHDTVEKFMQSLSMEERQLLVKSLGLPVLRPIFGMDNSEVYYEAKIDNVVHHKKKLQYAFQKFISVICQLHGPLVICFNNFQYAEEASLDLVESVLFDREIGKLMIVGCVQLSDQSDTTHKSLPLSDRMSRKIHAKIDQWKDKDNRLFGLNVTEVELNSLSLDSTQQIVMDMLSLDQDGTSTEQMLVNMLSRKDNITSLAELCYEYSHGNTYFLQRFMEILHKKKLLYMDNRSGKWTWELYDVTSMISSSSVVDVILGESANKLPKQAKSLLLLATCMGSTYIDEDMLFRIWSKFERKSRANVDVQSQFRLFINESLYRKVLVKIEHPFDATHRAYHWAHESMIKALSGHVDSTNIASLRYEIGSTLEYCMGEEADSLVVAKLINSGGNALLGSLDSKKRVKWAEKNLMAAKKAVLMSAFDAAAQYAEAGIEYMPSSRRWKEHCKLMLELSSILGEVAGALGNSRLMERWCEEIICRNELHTSDKIRAYMTLIANLAADDHRKAVSLCLSILKKLDCTFNRDAVTRDTEAFTSCIEETRVLKKEEFLAKIEELGRMDDREKIECIKLLCKQCQFYVRQSKPAFTMAISRAARWTYHYGLSADSPVMFAYLGLAYVMKQEFRVGAMNAEAAISLLSKTSNQAVKVKANYIIWYKVMPWSRHVRDSSRPLLAAYNFGLQSGDIESAMKCIFGKLTIDLISGRSLVLIEQTCRAVVPQMEHAGVFEIASLTRVLWQTVLNLIGDDDSVEDITVLNGKAFSETDFAQDPGATTGFGPYIKKYLDAFKSYLYLFIGEYAKGAELALERGNDFIETIPGSALGLTDLVSRGLPLIIESRTSKKKYAKSLNDVKQRSKAWSNKGVCSMIHLELLLAAEQAALEGNRDAASNSYKKGMTFASRSGFAQDVALINYRYASFLRSNNMSNKEAEYHLENARTSYEGWGYRSNIRVDGTDSAVIGSSLKSLNKIKHTIVKKVSA</sequence>